<dbReference type="FunFam" id="3.40.50.2000:FF:000010">
    <property type="entry name" value="Alpha,alpha-trehalose-phosphate synthase"/>
    <property type="match status" value="1"/>
</dbReference>
<organism evidence="3 4">
    <name type="scientific">Zea mays</name>
    <name type="common">Maize</name>
    <dbReference type="NCBI Taxonomy" id="4577"/>
    <lineage>
        <taxon>Eukaryota</taxon>
        <taxon>Viridiplantae</taxon>
        <taxon>Streptophyta</taxon>
        <taxon>Embryophyta</taxon>
        <taxon>Tracheophyta</taxon>
        <taxon>Spermatophyta</taxon>
        <taxon>Magnoliopsida</taxon>
        <taxon>Liliopsida</taxon>
        <taxon>Poales</taxon>
        <taxon>Poaceae</taxon>
        <taxon>PACMAD clade</taxon>
        <taxon>Panicoideae</taxon>
        <taxon>Andropogonodae</taxon>
        <taxon>Andropogoneae</taxon>
        <taxon>Tripsacinae</taxon>
        <taxon>Zea</taxon>
    </lineage>
</organism>
<sequence>MELELAPAPPVNGAGGLTARRIVAAHWLPLRAAEDPDSPFGFAFSIDHEAVAFQLSRGLPMPVTFIGTLPTSVESKVVPSDYLMENFSCLPVYLDDGRHSEFYDDFCKHYLWPLVHYLLPLSPAHDADLRFDTGMYRTFLAVNMQFADRVIEVFSPDDDDLVIVHDYHLWVLPTFLRRNTVPVRDDLLRGLLNADLVGFQTSDYARHFMTCYSGHLSVSSGARSGHTASITYHGRNVVVKTLSVGLDMVQLRDTLASPEATAKAREIADAYRGQTLIVGVNDVDRFKGVKLKLLAMEKMLESHSDVHEQVVLVQINNPTRSRGRDVDGIRDETHQILQRINMRFARAGTASSGPAPVVMIDGPVPMSEKVAYYAAADCCVVSAVRDGLNRVPYFYTTCREEAPDAQKGSAVVVSEFAGCSPTLGGAIRVDPWDLDGMADAMHATVTTMSTEEKQARHRGNYDYLHANDAVTWAQAFDDALQLACKDHSMMWFVSFRLGMSYRAAAIQPSFRMLATATHLL</sequence>
<evidence type="ECO:0000256" key="1">
    <source>
        <dbReference type="ARBA" id="ARBA00022676"/>
    </source>
</evidence>
<dbReference type="SUPFAM" id="SSF53756">
    <property type="entry name" value="UDP-Glycosyltransferase/glycogen phosphorylase"/>
    <property type="match status" value="1"/>
</dbReference>
<keyword evidence="4" id="KW-1185">Reference proteome</keyword>
<dbReference type="GO" id="GO:0005992">
    <property type="term" value="P:trehalose biosynthetic process"/>
    <property type="evidence" value="ECO:0000318"/>
    <property type="project" value="GO_Central"/>
</dbReference>
<dbReference type="PANTHER" id="PTHR10788">
    <property type="entry name" value="TREHALOSE-6-PHOSPHATE SYNTHASE"/>
    <property type="match status" value="1"/>
</dbReference>
<evidence type="ECO:0000256" key="2">
    <source>
        <dbReference type="ARBA" id="ARBA00022679"/>
    </source>
</evidence>
<dbReference type="InParanoid" id="A0A804P4M7"/>
<dbReference type="Gramene" id="Zm00001eb208210_T001">
    <property type="protein sequence ID" value="Zm00001eb208210_P001"/>
    <property type="gene ID" value="Zm00001eb208210"/>
</dbReference>
<dbReference type="InterPro" id="IPR001830">
    <property type="entry name" value="Glyco_trans_20"/>
</dbReference>
<dbReference type="GO" id="GO:0016757">
    <property type="term" value="F:glycosyltransferase activity"/>
    <property type="evidence" value="ECO:0007669"/>
    <property type="project" value="UniProtKB-KW"/>
</dbReference>
<dbReference type="Proteomes" id="UP000007305">
    <property type="component" value="Chromosome 4"/>
</dbReference>
<evidence type="ECO:0000313" key="3">
    <source>
        <dbReference type="EnsemblPlants" id="Zm00001eb208210_P001"/>
    </source>
</evidence>
<dbReference type="AlphaFoldDB" id="A0A804P4M7"/>
<evidence type="ECO:0000313" key="4">
    <source>
        <dbReference type="Proteomes" id="UP000007305"/>
    </source>
</evidence>
<dbReference type="Gene3D" id="3.40.50.2000">
    <property type="entry name" value="Glycogen Phosphorylase B"/>
    <property type="match status" value="2"/>
</dbReference>
<reference evidence="4" key="1">
    <citation type="journal article" date="2009" name="Science">
        <title>The B73 maize genome: complexity, diversity, and dynamics.</title>
        <authorList>
            <person name="Schnable P.S."/>
            <person name="Ware D."/>
            <person name="Fulton R.S."/>
            <person name="Stein J.C."/>
            <person name="Wei F."/>
            <person name="Pasternak S."/>
            <person name="Liang C."/>
            <person name="Zhang J."/>
            <person name="Fulton L."/>
            <person name="Graves T.A."/>
            <person name="Minx P."/>
            <person name="Reily A.D."/>
            <person name="Courtney L."/>
            <person name="Kruchowski S.S."/>
            <person name="Tomlinson C."/>
            <person name="Strong C."/>
            <person name="Delehaunty K."/>
            <person name="Fronick C."/>
            <person name="Courtney B."/>
            <person name="Rock S.M."/>
            <person name="Belter E."/>
            <person name="Du F."/>
            <person name="Kim K."/>
            <person name="Abbott R.M."/>
            <person name="Cotton M."/>
            <person name="Levy A."/>
            <person name="Marchetto P."/>
            <person name="Ochoa K."/>
            <person name="Jackson S.M."/>
            <person name="Gillam B."/>
            <person name="Chen W."/>
            <person name="Yan L."/>
            <person name="Higginbotham J."/>
            <person name="Cardenas M."/>
            <person name="Waligorski J."/>
            <person name="Applebaum E."/>
            <person name="Phelps L."/>
            <person name="Falcone J."/>
            <person name="Kanchi K."/>
            <person name="Thane T."/>
            <person name="Scimone A."/>
            <person name="Thane N."/>
            <person name="Henke J."/>
            <person name="Wang T."/>
            <person name="Ruppert J."/>
            <person name="Shah N."/>
            <person name="Rotter K."/>
            <person name="Hodges J."/>
            <person name="Ingenthron E."/>
            <person name="Cordes M."/>
            <person name="Kohlberg S."/>
            <person name="Sgro J."/>
            <person name="Delgado B."/>
            <person name="Mead K."/>
            <person name="Chinwalla A."/>
            <person name="Leonard S."/>
            <person name="Crouse K."/>
            <person name="Collura K."/>
            <person name="Kudrna D."/>
            <person name="Currie J."/>
            <person name="He R."/>
            <person name="Angelova A."/>
            <person name="Rajasekar S."/>
            <person name="Mueller T."/>
            <person name="Lomeli R."/>
            <person name="Scara G."/>
            <person name="Ko A."/>
            <person name="Delaney K."/>
            <person name="Wissotski M."/>
            <person name="Lopez G."/>
            <person name="Campos D."/>
            <person name="Braidotti M."/>
            <person name="Ashley E."/>
            <person name="Golser W."/>
            <person name="Kim H."/>
            <person name="Lee S."/>
            <person name="Lin J."/>
            <person name="Dujmic Z."/>
            <person name="Kim W."/>
            <person name="Talag J."/>
            <person name="Zuccolo A."/>
            <person name="Fan C."/>
            <person name="Sebastian A."/>
            <person name="Kramer M."/>
            <person name="Spiegel L."/>
            <person name="Nascimento L."/>
            <person name="Zutavern T."/>
            <person name="Miller B."/>
            <person name="Ambroise C."/>
            <person name="Muller S."/>
            <person name="Spooner W."/>
            <person name="Narechania A."/>
            <person name="Ren L."/>
            <person name="Wei S."/>
            <person name="Kumari S."/>
            <person name="Faga B."/>
            <person name="Levy M.J."/>
            <person name="McMahan L."/>
            <person name="Van Buren P."/>
            <person name="Vaughn M.W."/>
            <person name="Ying K."/>
            <person name="Yeh C.-T."/>
            <person name="Emrich S.J."/>
            <person name="Jia Y."/>
            <person name="Kalyanaraman A."/>
            <person name="Hsia A.-P."/>
            <person name="Barbazuk W.B."/>
            <person name="Baucom R.S."/>
            <person name="Brutnell T.P."/>
            <person name="Carpita N.C."/>
            <person name="Chaparro C."/>
            <person name="Chia J.-M."/>
            <person name="Deragon J.-M."/>
            <person name="Estill J.C."/>
            <person name="Fu Y."/>
            <person name="Jeddeloh J.A."/>
            <person name="Han Y."/>
            <person name="Lee H."/>
            <person name="Li P."/>
            <person name="Lisch D.R."/>
            <person name="Liu S."/>
            <person name="Liu Z."/>
            <person name="Nagel D.H."/>
            <person name="McCann M.C."/>
            <person name="SanMiguel P."/>
            <person name="Myers A.M."/>
            <person name="Nettleton D."/>
            <person name="Nguyen J."/>
            <person name="Penning B.W."/>
            <person name="Ponnala L."/>
            <person name="Schneider K.L."/>
            <person name="Schwartz D.C."/>
            <person name="Sharma A."/>
            <person name="Soderlund C."/>
            <person name="Springer N.M."/>
            <person name="Sun Q."/>
            <person name="Wang H."/>
            <person name="Waterman M."/>
            <person name="Westerman R."/>
            <person name="Wolfgruber T.K."/>
            <person name="Yang L."/>
            <person name="Yu Y."/>
            <person name="Zhang L."/>
            <person name="Zhou S."/>
            <person name="Zhu Q."/>
            <person name="Bennetzen J.L."/>
            <person name="Dawe R.K."/>
            <person name="Jiang J."/>
            <person name="Jiang N."/>
            <person name="Presting G.G."/>
            <person name="Wessler S.R."/>
            <person name="Aluru S."/>
            <person name="Martienssen R.A."/>
            <person name="Clifton S.W."/>
            <person name="McCombie W.R."/>
            <person name="Wing R.A."/>
            <person name="Wilson R.K."/>
        </authorList>
    </citation>
    <scope>NUCLEOTIDE SEQUENCE [LARGE SCALE GENOMIC DNA]</scope>
    <source>
        <strain evidence="4">cv. B73</strain>
    </source>
</reference>
<dbReference type="CDD" id="cd03788">
    <property type="entry name" value="GT20_TPS"/>
    <property type="match status" value="1"/>
</dbReference>
<dbReference type="Pfam" id="PF00982">
    <property type="entry name" value="Glyco_transf_20"/>
    <property type="match status" value="1"/>
</dbReference>
<keyword evidence="2" id="KW-0808">Transferase</keyword>
<reference evidence="3" key="3">
    <citation type="submission" date="2021-05" db="UniProtKB">
        <authorList>
            <consortium name="EnsemblPlants"/>
        </authorList>
    </citation>
    <scope>IDENTIFICATION</scope>
    <source>
        <strain evidence="3">cv. B73</strain>
    </source>
</reference>
<keyword evidence="1" id="KW-0328">Glycosyltransferase</keyword>
<protein>
    <submittedName>
        <fullName evidence="3">Uncharacterized protein</fullName>
    </submittedName>
</protein>
<dbReference type="FunFam" id="3.40.50.2000:FF:000536">
    <property type="entry name" value="Alphaalpha-trehalose-phosphate synthase [UDP-forming] 5"/>
    <property type="match status" value="1"/>
</dbReference>
<accession>A0A804P4M7</accession>
<reference evidence="3" key="2">
    <citation type="submission" date="2019-07" db="EMBL/GenBank/DDBJ databases">
        <authorList>
            <person name="Seetharam A."/>
            <person name="Woodhouse M."/>
            <person name="Cannon E."/>
        </authorList>
    </citation>
    <scope>NUCLEOTIDE SEQUENCE [LARGE SCALE GENOMIC DNA]</scope>
    <source>
        <strain evidence="3">cv. B73</strain>
    </source>
</reference>
<dbReference type="EnsemblPlants" id="Zm00001eb208210_T001">
    <property type="protein sequence ID" value="Zm00001eb208210_P001"/>
    <property type="gene ID" value="Zm00001eb208210"/>
</dbReference>
<proteinExistence type="predicted"/>
<dbReference type="PANTHER" id="PTHR10788:SF80">
    <property type="entry name" value="TREHALOSE 6-PHOSPHATE PHOSPHATASE"/>
    <property type="match status" value="1"/>
</dbReference>
<name>A0A804P4M7_MAIZE</name>